<dbReference type="EMBL" id="JAUKUD010000002">
    <property type="protein sequence ID" value="KAK0750914.1"/>
    <property type="molecule type" value="Genomic_DNA"/>
</dbReference>
<evidence type="ECO:0000313" key="3">
    <source>
        <dbReference type="EMBL" id="KAK0750914.1"/>
    </source>
</evidence>
<evidence type="ECO:0000313" key="4">
    <source>
        <dbReference type="Proteomes" id="UP001172155"/>
    </source>
</evidence>
<dbReference type="PANTHER" id="PTHR34853:SF5">
    <property type="entry name" value="LIP-DOMAIN-CONTAINING PROTEIN-RELATED"/>
    <property type="match status" value="1"/>
</dbReference>
<comment type="caution">
    <text evidence="3">The sequence shown here is derived from an EMBL/GenBank/DDBJ whole genome shotgun (WGS) entry which is preliminary data.</text>
</comment>
<dbReference type="Gene3D" id="1.10.260.130">
    <property type="match status" value="1"/>
</dbReference>
<dbReference type="PANTHER" id="PTHR34853">
    <property type="match status" value="1"/>
</dbReference>
<name>A0AA40K9C4_9PEZI</name>
<dbReference type="InterPro" id="IPR005152">
    <property type="entry name" value="Lipase_secreted"/>
</dbReference>
<keyword evidence="1" id="KW-0378">Hydrolase</keyword>
<gene>
    <name evidence="3" type="ORF">B0T18DRAFT_435459</name>
</gene>
<feature type="signal peptide" evidence="2">
    <location>
        <begin position="1"/>
        <end position="20"/>
    </location>
</feature>
<accession>A0AA40K9C4</accession>
<dbReference type="SUPFAM" id="SSF53474">
    <property type="entry name" value="alpha/beta-Hydrolases"/>
    <property type="match status" value="1"/>
</dbReference>
<protein>
    <submittedName>
        <fullName evidence="3">Secretory lipase-domain-containing protein</fullName>
    </submittedName>
</protein>
<feature type="chain" id="PRO_5041265927" evidence="2">
    <location>
        <begin position="21"/>
        <end position="447"/>
    </location>
</feature>
<evidence type="ECO:0000256" key="1">
    <source>
        <dbReference type="ARBA" id="ARBA00022801"/>
    </source>
</evidence>
<evidence type="ECO:0000256" key="2">
    <source>
        <dbReference type="SAM" id="SignalP"/>
    </source>
</evidence>
<keyword evidence="2" id="KW-0732">Signal</keyword>
<proteinExistence type="predicted"/>
<keyword evidence="4" id="KW-1185">Reference proteome</keyword>
<reference evidence="3" key="1">
    <citation type="submission" date="2023-06" db="EMBL/GenBank/DDBJ databases">
        <title>Genome-scale phylogeny and comparative genomics of the fungal order Sordariales.</title>
        <authorList>
            <consortium name="Lawrence Berkeley National Laboratory"/>
            <person name="Hensen N."/>
            <person name="Bonometti L."/>
            <person name="Westerberg I."/>
            <person name="Brannstrom I.O."/>
            <person name="Guillou S."/>
            <person name="Cros-Aarteil S."/>
            <person name="Calhoun S."/>
            <person name="Haridas S."/>
            <person name="Kuo A."/>
            <person name="Mondo S."/>
            <person name="Pangilinan J."/>
            <person name="Riley R."/>
            <person name="LaButti K."/>
            <person name="Andreopoulos B."/>
            <person name="Lipzen A."/>
            <person name="Chen C."/>
            <person name="Yanf M."/>
            <person name="Daum C."/>
            <person name="Ng V."/>
            <person name="Clum A."/>
            <person name="Steindorff A."/>
            <person name="Ohm R."/>
            <person name="Martin F."/>
            <person name="Silar P."/>
            <person name="Natvig D."/>
            <person name="Lalanne C."/>
            <person name="Gautier V."/>
            <person name="Ament-velasquez S.L."/>
            <person name="Kruys A."/>
            <person name="Hutchinson M.I."/>
            <person name="Powell A.J."/>
            <person name="Barry K."/>
            <person name="Miller A.N."/>
            <person name="Grigoriev I.V."/>
            <person name="Debuchy R."/>
            <person name="Gladieux P."/>
            <person name="Thoren M.H."/>
            <person name="Johannesson H."/>
        </authorList>
    </citation>
    <scope>NUCLEOTIDE SEQUENCE</scope>
    <source>
        <strain evidence="3">SMH3187-1</strain>
    </source>
</reference>
<dbReference type="GO" id="GO:0004806">
    <property type="term" value="F:triacylglycerol lipase activity"/>
    <property type="evidence" value="ECO:0007669"/>
    <property type="project" value="InterPro"/>
</dbReference>
<dbReference type="AlphaFoldDB" id="A0AA40K9C4"/>
<dbReference type="Pfam" id="PF03583">
    <property type="entry name" value="LIP"/>
    <property type="match status" value="1"/>
</dbReference>
<dbReference type="Gene3D" id="3.40.50.1820">
    <property type="entry name" value="alpha/beta hydrolase"/>
    <property type="match status" value="1"/>
</dbReference>
<dbReference type="Proteomes" id="UP001172155">
    <property type="component" value="Unassembled WGS sequence"/>
</dbReference>
<sequence>MRPLLSLLLLFPLFPLPVLPLPTANQLLALADAAPILTSSPYPLPPSLDPWYRAPDAVAWQPTPPGTVLKVRAAPFLNRTIGNALTAYQILYRTTDSQHDPSWAVTTLLVPVWQARCSTTATHLCAHAVLSYQIPYDTCNVDASPSYGLNVVGEPYGEIRDALGLGWFVSVPDYEGPLASYAAGLQAGHATLDSVRAVMQVAGVFGLRMDVAKVALWGYSGGALASEWAAELAGQYAPKLVIAGVALGGLTPNVTSVTDYINGGECAGLIPAGLLGIASQHPEAYWWILSRLKPATAAKFLSVRYMTAAQSIAAFWGENIYDYFVGGWADLRAARVMKMMYNVDGYMGYHGVPRMPVFVYKAVNDELSKVDDTDALVDRFCKVGANILYHRNTAGGHNEELVNGRQRAFAWLSSVLDGSYDEVYSTMGCTVVNVTYNIAPYVPWLNL</sequence>
<organism evidence="3 4">
    <name type="scientific">Schizothecium vesticola</name>
    <dbReference type="NCBI Taxonomy" id="314040"/>
    <lineage>
        <taxon>Eukaryota</taxon>
        <taxon>Fungi</taxon>
        <taxon>Dikarya</taxon>
        <taxon>Ascomycota</taxon>
        <taxon>Pezizomycotina</taxon>
        <taxon>Sordariomycetes</taxon>
        <taxon>Sordariomycetidae</taxon>
        <taxon>Sordariales</taxon>
        <taxon>Schizotheciaceae</taxon>
        <taxon>Schizothecium</taxon>
    </lineage>
</organism>
<dbReference type="GO" id="GO:0016042">
    <property type="term" value="P:lipid catabolic process"/>
    <property type="evidence" value="ECO:0007669"/>
    <property type="project" value="InterPro"/>
</dbReference>
<dbReference type="InterPro" id="IPR029058">
    <property type="entry name" value="AB_hydrolase_fold"/>
</dbReference>